<dbReference type="GO" id="GO:0000160">
    <property type="term" value="P:phosphorelay signal transduction system"/>
    <property type="evidence" value="ECO:0007669"/>
    <property type="project" value="InterPro"/>
</dbReference>
<dbReference type="Gene3D" id="3.50.50.60">
    <property type="entry name" value="FAD/NAD(P)-binding domain"/>
    <property type="match status" value="2"/>
</dbReference>
<evidence type="ECO:0000256" key="3">
    <source>
        <dbReference type="PROSITE-ProRule" id="PRU00169"/>
    </source>
</evidence>
<dbReference type="Proteomes" id="UP000031532">
    <property type="component" value="Unassembled WGS sequence"/>
</dbReference>
<organism evidence="5 6">
    <name type="scientific">Scytonema millei VB511283</name>
    <dbReference type="NCBI Taxonomy" id="1245923"/>
    <lineage>
        <taxon>Bacteria</taxon>
        <taxon>Bacillati</taxon>
        <taxon>Cyanobacteriota</taxon>
        <taxon>Cyanophyceae</taxon>
        <taxon>Nostocales</taxon>
        <taxon>Scytonemataceae</taxon>
        <taxon>Scytonema</taxon>
    </lineage>
</organism>
<dbReference type="Pfam" id="PF00072">
    <property type="entry name" value="Response_reg"/>
    <property type="match status" value="1"/>
</dbReference>
<dbReference type="InterPro" id="IPR011006">
    <property type="entry name" value="CheY-like_superfamily"/>
</dbReference>
<dbReference type="PRINTS" id="PR00469">
    <property type="entry name" value="PNDRDTASEII"/>
</dbReference>
<dbReference type="PROSITE" id="PS50110">
    <property type="entry name" value="RESPONSE_REGULATORY"/>
    <property type="match status" value="1"/>
</dbReference>
<keyword evidence="3" id="KW-0597">Phosphoprotein</keyword>
<dbReference type="PRINTS" id="PR00368">
    <property type="entry name" value="FADPNR"/>
</dbReference>
<dbReference type="GO" id="GO:0016491">
    <property type="term" value="F:oxidoreductase activity"/>
    <property type="evidence" value="ECO:0007669"/>
    <property type="project" value="UniProtKB-KW"/>
</dbReference>
<accession>A0A9X5E707</accession>
<dbReference type="PANTHER" id="PTHR48105">
    <property type="entry name" value="THIOREDOXIN REDUCTASE 1-RELATED-RELATED"/>
    <property type="match status" value="1"/>
</dbReference>
<dbReference type="InterPro" id="IPR023753">
    <property type="entry name" value="FAD/NAD-binding_dom"/>
</dbReference>
<dbReference type="SUPFAM" id="SSF51905">
    <property type="entry name" value="FAD/NAD(P)-binding domain"/>
    <property type="match status" value="1"/>
</dbReference>
<keyword evidence="2" id="KW-0560">Oxidoreductase</keyword>
<proteinExistence type="predicted"/>
<dbReference type="SUPFAM" id="SSF52172">
    <property type="entry name" value="CheY-like"/>
    <property type="match status" value="1"/>
</dbReference>
<dbReference type="InterPro" id="IPR001789">
    <property type="entry name" value="Sig_transdc_resp-reg_receiver"/>
</dbReference>
<dbReference type="Gene3D" id="3.40.50.2300">
    <property type="match status" value="1"/>
</dbReference>
<name>A0A9X5E707_9CYAN</name>
<dbReference type="AlphaFoldDB" id="A0A9X5E707"/>
<sequence length="555" mass="60965">MTTKPVILTVDDDPEVLQAVARDLRREYGDRFRVLRAESGAVALEALQQLKLRNEPVALFLVDQRMPQMSGVEFLEQALQMFPETKKALLTAYADTDAAIRAINTTRIDYYLMKPWDPPEERLYPVLDDLLDDWLSQFRPPFDGIRVIGNRWSPHSHEIKDFLARNQLPYQWLDIELSEEARDLVKYADCDKLSLPLVLFSDGSSLLKPSPLEVAAKIGLQTQAGKPFYDLAIVGGGPGGLAAAVYGASEGLHTVLIEREAPGGQAGTSSRIENYLGFPVGLSGGDLARRAVTQARRFGVEILNPQEVQGIRIEDPYRIITLADGSEISCHALILALGVSWRRLNVPGMDRLTGAGVYYGAAQTEALACQGEEVYIIGGANSAGQGAMYFSRYAQHVTMLVRGESLASSMSQYLIDQIAETPNITVKVHSQVVEVKGETNLEAIAIQNTQTGETEVVPANSLFIFIGAVPRTEWLDGIVTRDDRGFVLTGTDLSQNGHRPKGWTLDREPFLLETNVPGIFAVGDVRHGSIKRVASSVGEGSICVQFIHRYLSNVL</sequence>
<dbReference type="RefSeq" id="WP_039716072.1">
    <property type="nucleotide sequence ID" value="NZ_JTJC03000005.1"/>
</dbReference>
<keyword evidence="1" id="KW-0285">Flavoprotein</keyword>
<dbReference type="EMBL" id="JTJC03000005">
    <property type="protein sequence ID" value="NHC36476.1"/>
    <property type="molecule type" value="Genomic_DNA"/>
</dbReference>
<protein>
    <submittedName>
        <fullName evidence="5">FAD-dependent oxidoreductase</fullName>
    </submittedName>
</protein>
<evidence type="ECO:0000256" key="1">
    <source>
        <dbReference type="ARBA" id="ARBA00022630"/>
    </source>
</evidence>
<comment type="caution">
    <text evidence="5">The sequence shown here is derived from an EMBL/GenBank/DDBJ whole genome shotgun (WGS) entry which is preliminary data.</text>
</comment>
<dbReference type="InterPro" id="IPR036188">
    <property type="entry name" value="FAD/NAD-bd_sf"/>
</dbReference>
<evidence type="ECO:0000313" key="6">
    <source>
        <dbReference type="Proteomes" id="UP000031532"/>
    </source>
</evidence>
<dbReference type="SMART" id="SM00448">
    <property type="entry name" value="REC"/>
    <property type="match status" value="1"/>
</dbReference>
<dbReference type="InterPro" id="IPR050097">
    <property type="entry name" value="Ferredoxin-NADP_redctase_2"/>
</dbReference>
<dbReference type="Pfam" id="PF07992">
    <property type="entry name" value="Pyr_redox_2"/>
    <property type="match status" value="1"/>
</dbReference>
<dbReference type="OrthoDB" id="109585at2"/>
<feature type="modified residue" description="4-aspartylphosphate" evidence="3">
    <location>
        <position position="63"/>
    </location>
</feature>
<dbReference type="Gene3D" id="3.40.30.10">
    <property type="entry name" value="Glutaredoxin"/>
    <property type="match status" value="1"/>
</dbReference>
<evidence type="ECO:0000313" key="5">
    <source>
        <dbReference type="EMBL" id="NHC36476.1"/>
    </source>
</evidence>
<evidence type="ECO:0000259" key="4">
    <source>
        <dbReference type="PROSITE" id="PS50110"/>
    </source>
</evidence>
<reference evidence="5 6" key="1">
    <citation type="journal article" date="2015" name="Genome Announc.">
        <title>Draft Genome Sequence of the Terrestrial Cyanobacterium Scytonema millei VB511283, Isolated from Eastern India.</title>
        <authorList>
            <person name="Sen D."/>
            <person name="Chandrababunaidu M.M."/>
            <person name="Singh D."/>
            <person name="Sanghi N."/>
            <person name="Ghorai A."/>
            <person name="Mishra G.P."/>
            <person name="Madduluri M."/>
            <person name="Adhikary S.P."/>
            <person name="Tripathy S."/>
        </authorList>
    </citation>
    <scope>NUCLEOTIDE SEQUENCE [LARGE SCALE GENOMIC DNA]</scope>
    <source>
        <strain evidence="5 6">VB511283</strain>
    </source>
</reference>
<feature type="domain" description="Response regulatory" evidence="4">
    <location>
        <begin position="6"/>
        <end position="129"/>
    </location>
</feature>
<gene>
    <name evidence="5" type="ORF">QH73_0017820</name>
</gene>
<evidence type="ECO:0000256" key="2">
    <source>
        <dbReference type="ARBA" id="ARBA00023002"/>
    </source>
</evidence>
<keyword evidence="6" id="KW-1185">Reference proteome</keyword>